<reference evidence="1 2" key="2">
    <citation type="submission" date="2018-11" db="EMBL/GenBank/DDBJ databases">
        <authorList>
            <consortium name="Pathogen Informatics"/>
        </authorList>
    </citation>
    <scope>NUCLEOTIDE SEQUENCE [LARGE SCALE GENOMIC DNA]</scope>
    <source>
        <strain evidence="1 2">NST_G2</strain>
    </source>
</reference>
<accession>A0A183T107</accession>
<dbReference type="OrthoDB" id="10570553at2759"/>
<keyword evidence="2" id="KW-1185">Reference proteome</keyword>
<proteinExistence type="predicted"/>
<evidence type="ECO:0000313" key="3">
    <source>
        <dbReference type="WBParaSite" id="SSLN_0001054901-mRNA-1"/>
    </source>
</evidence>
<protein>
    <submittedName>
        <fullName evidence="1 3">Uncharacterized protein</fullName>
    </submittedName>
</protein>
<sequence length="175" mass="18710">MLVNLSRDRVLARCFLAGELLHGSGGFLERAGRPSEQRPAIRTEKKGGTFYGRSIDWLGGGEVVLLFILIHLPLDFLGCARHPGILHLPQPLLYMAATSVEGCLVCSGRAIEEGFVQLVLLYEQNVDICVVVSEPVLVLMTCAAEDIQGGGLDGVPQLTPPVLRGADHVGALKVG</sequence>
<dbReference type="WBParaSite" id="SSLN_0001054901-mRNA-1">
    <property type="protein sequence ID" value="SSLN_0001054901-mRNA-1"/>
    <property type="gene ID" value="SSLN_0001054901"/>
</dbReference>
<dbReference type="EMBL" id="UYSU01035686">
    <property type="protein sequence ID" value="VDL96540.1"/>
    <property type="molecule type" value="Genomic_DNA"/>
</dbReference>
<name>A0A183T107_SCHSO</name>
<reference evidence="3" key="1">
    <citation type="submission" date="2016-06" db="UniProtKB">
        <authorList>
            <consortium name="WormBaseParasite"/>
        </authorList>
    </citation>
    <scope>IDENTIFICATION</scope>
</reference>
<evidence type="ECO:0000313" key="1">
    <source>
        <dbReference type="EMBL" id="VDL96540.1"/>
    </source>
</evidence>
<organism evidence="3">
    <name type="scientific">Schistocephalus solidus</name>
    <name type="common">Tapeworm</name>
    <dbReference type="NCBI Taxonomy" id="70667"/>
    <lineage>
        <taxon>Eukaryota</taxon>
        <taxon>Metazoa</taxon>
        <taxon>Spiralia</taxon>
        <taxon>Lophotrochozoa</taxon>
        <taxon>Platyhelminthes</taxon>
        <taxon>Cestoda</taxon>
        <taxon>Eucestoda</taxon>
        <taxon>Diphyllobothriidea</taxon>
        <taxon>Diphyllobothriidae</taxon>
        <taxon>Schistocephalus</taxon>
    </lineage>
</organism>
<gene>
    <name evidence="1" type="ORF">SSLN_LOCUS10155</name>
</gene>
<dbReference type="Proteomes" id="UP000275846">
    <property type="component" value="Unassembled WGS sequence"/>
</dbReference>
<dbReference type="AlphaFoldDB" id="A0A183T107"/>
<evidence type="ECO:0000313" key="2">
    <source>
        <dbReference type="Proteomes" id="UP000275846"/>
    </source>
</evidence>